<dbReference type="Gene3D" id="1.10.10.10">
    <property type="entry name" value="Winged helix-like DNA-binding domain superfamily/Winged helix DNA-binding domain"/>
    <property type="match status" value="1"/>
</dbReference>
<dbReference type="OMA" id="KRIMRIC"/>
<dbReference type="InterPro" id="IPR036388">
    <property type="entry name" value="WH-like_DNA-bd_sf"/>
</dbReference>
<dbReference type="AlphaFoldDB" id="C5FP32"/>
<dbReference type="STRING" id="554155.C5FP32"/>
<name>C5FP32_ARTOC</name>
<dbReference type="PANTHER" id="PTHR43712:SF5">
    <property type="entry name" value="O-METHYLTRANSFERASE ASQN-RELATED"/>
    <property type="match status" value="1"/>
</dbReference>
<evidence type="ECO:0000256" key="1">
    <source>
        <dbReference type="ARBA" id="ARBA00038277"/>
    </source>
</evidence>
<reference evidence="4" key="1">
    <citation type="journal article" date="2012" name="MBio">
        <title>Comparative genome analysis of Trichophyton rubrum and related dermatophytes reveals candidate genes involved in infection.</title>
        <authorList>
            <person name="Martinez D.A."/>
            <person name="Oliver B.G."/>
            <person name="Graeser Y."/>
            <person name="Goldberg J.M."/>
            <person name="Li W."/>
            <person name="Martinez-Rossi N.M."/>
            <person name="Monod M."/>
            <person name="Shelest E."/>
            <person name="Barton R.C."/>
            <person name="Birch E."/>
            <person name="Brakhage A.A."/>
            <person name="Chen Z."/>
            <person name="Gurr S.J."/>
            <person name="Heiman D."/>
            <person name="Heitman J."/>
            <person name="Kosti I."/>
            <person name="Rossi A."/>
            <person name="Saif S."/>
            <person name="Samalova M."/>
            <person name="Saunders C.W."/>
            <person name="Shea T."/>
            <person name="Summerbell R.C."/>
            <person name="Xu J."/>
            <person name="Young S."/>
            <person name="Zeng Q."/>
            <person name="Birren B.W."/>
            <person name="Cuomo C.A."/>
            <person name="White T.C."/>
        </authorList>
    </citation>
    <scope>NUCLEOTIDE SEQUENCE [LARGE SCALE GENOMIC DNA]</scope>
    <source>
        <strain evidence="4">ATCC MYA-4605 / CBS 113480</strain>
    </source>
</reference>
<dbReference type="eggNOG" id="ENOG502SU2S">
    <property type="taxonomic scope" value="Eukaryota"/>
</dbReference>
<dbReference type="GO" id="GO:0032259">
    <property type="term" value="P:methylation"/>
    <property type="evidence" value="ECO:0007669"/>
    <property type="project" value="UniProtKB-KW"/>
</dbReference>
<dbReference type="Gene3D" id="3.40.50.150">
    <property type="entry name" value="Vaccinia Virus protein VP39"/>
    <property type="match status" value="1"/>
</dbReference>
<dbReference type="GeneID" id="9230083"/>
<keyword evidence="4" id="KW-1185">Reference proteome</keyword>
<dbReference type="Proteomes" id="UP000002035">
    <property type="component" value="Unassembled WGS sequence"/>
</dbReference>
<sequence>MSTIYPPDADTLLAMSNSIAEQVRKYTDMQRACNGSSSDFFPQQGQKLQGQAEAVARECSKLQALISEPKGWMVQAAWSYCDSVALSTVIEMGIPTLIQPGGKGVTLSYLAGCTNASPTLIKRIMRICLNRVDDGLLCGAYFSRTACQAGFKISDNPTEAAFGMAFQTKLPLYEYYHTVDTERGQRFSRAMAGHYDGPLDMPIELIYPFDYLAGGSTLVDVGGGNGQNAIRLVILYPQLSAVVQDHVSVISMAENTVKEKYDEKIAGRVTWEAHDYYAQQPRKGADVYLLSHVLMDNNDDLNIHSRSEAELDNLIDRAAGDLGLARHKTWQGKGGSAVLELRLQSTCGP</sequence>
<dbReference type="EMBL" id="DS995704">
    <property type="protein sequence ID" value="EEQ31885.1"/>
    <property type="molecule type" value="Genomic_DNA"/>
</dbReference>
<dbReference type="InterPro" id="IPR029063">
    <property type="entry name" value="SAM-dependent_MTases_sf"/>
</dbReference>
<gene>
    <name evidence="3" type="ORF">MCYG_04704</name>
</gene>
<dbReference type="PANTHER" id="PTHR43712">
    <property type="entry name" value="PUTATIVE (AFU_ORTHOLOGUE AFUA_4G14580)-RELATED"/>
    <property type="match status" value="1"/>
</dbReference>
<feature type="domain" description="O-methyltransferase C-terminal" evidence="2">
    <location>
        <begin position="159"/>
        <end position="300"/>
    </location>
</feature>
<dbReference type="SUPFAM" id="SSF53335">
    <property type="entry name" value="S-adenosyl-L-methionine-dependent methyltransferases"/>
    <property type="match status" value="1"/>
</dbReference>
<organism evidence="3 4">
    <name type="scientific">Arthroderma otae (strain ATCC MYA-4605 / CBS 113480)</name>
    <name type="common">Microsporum canis</name>
    <dbReference type="NCBI Taxonomy" id="554155"/>
    <lineage>
        <taxon>Eukaryota</taxon>
        <taxon>Fungi</taxon>
        <taxon>Dikarya</taxon>
        <taxon>Ascomycota</taxon>
        <taxon>Pezizomycotina</taxon>
        <taxon>Eurotiomycetes</taxon>
        <taxon>Eurotiomycetidae</taxon>
        <taxon>Onygenales</taxon>
        <taxon>Arthrodermataceae</taxon>
        <taxon>Microsporum</taxon>
    </lineage>
</organism>
<dbReference type="OrthoDB" id="4172718at2759"/>
<evidence type="ECO:0000313" key="3">
    <source>
        <dbReference type="EMBL" id="EEQ31885.1"/>
    </source>
</evidence>
<dbReference type="RefSeq" id="XP_002846967.1">
    <property type="nucleotide sequence ID" value="XM_002846921.1"/>
</dbReference>
<dbReference type="VEuPathDB" id="FungiDB:MCYG_04704"/>
<dbReference type="Pfam" id="PF00891">
    <property type="entry name" value="Methyltransf_2"/>
    <property type="match status" value="1"/>
</dbReference>
<protein>
    <submittedName>
        <fullName evidence="3">OmtA</fullName>
    </submittedName>
</protein>
<dbReference type="HOGENOM" id="CLU_794479_0_0_1"/>
<dbReference type="InterPro" id="IPR036390">
    <property type="entry name" value="WH_DNA-bd_sf"/>
</dbReference>
<dbReference type="GO" id="GO:0046983">
    <property type="term" value="F:protein dimerization activity"/>
    <property type="evidence" value="ECO:0007669"/>
    <property type="project" value="InterPro"/>
</dbReference>
<dbReference type="SUPFAM" id="SSF46785">
    <property type="entry name" value="Winged helix' DNA-binding domain"/>
    <property type="match status" value="1"/>
</dbReference>
<dbReference type="InterPro" id="IPR001077">
    <property type="entry name" value="COMT_C"/>
</dbReference>
<dbReference type="GO" id="GO:0008171">
    <property type="term" value="F:O-methyltransferase activity"/>
    <property type="evidence" value="ECO:0007669"/>
    <property type="project" value="InterPro"/>
</dbReference>
<proteinExistence type="inferred from homology"/>
<evidence type="ECO:0000259" key="2">
    <source>
        <dbReference type="Pfam" id="PF00891"/>
    </source>
</evidence>
<comment type="similarity">
    <text evidence="1">Belongs to the class I-like SAM-binding methyltransferase superfamily. Cation-independent O-methyltransferase family.</text>
</comment>
<accession>C5FP32</accession>
<evidence type="ECO:0000313" key="4">
    <source>
        <dbReference type="Proteomes" id="UP000002035"/>
    </source>
</evidence>